<dbReference type="PROSITE" id="PS51740">
    <property type="entry name" value="SPOVT_ABRB"/>
    <property type="match status" value="1"/>
</dbReference>
<dbReference type="Pfam" id="PF04014">
    <property type="entry name" value="MazE_antitoxin"/>
    <property type="match status" value="1"/>
</dbReference>
<dbReference type="Proteomes" id="UP001551658">
    <property type="component" value="Unassembled WGS sequence"/>
</dbReference>
<feature type="domain" description="SpoVT-AbrB" evidence="2">
    <location>
        <begin position="1"/>
        <end position="43"/>
    </location>
</feature>
<organism evidence="3 4">
    <name type="scientific">Nocardia fusca</name>
    <dbReference type="NCBI Taxonomy" id="941183"/>
    <lineage>
        <taxon>Bacteria</taxon>
        <taxon>Bacillati</taxon>
        <taxon>Actinomycetota</taxon>
        <taxon>Actinomycetes</taxon>
        <taxon>Mycobacteriales</taxon>
        <taxon>Nocardiaceae</taxon>
        <taxon>Nocardia</taxon>
    </lineage>
</organism>
<name>A0ABV3FGN0_9NOCA</name>
<dbReference type="SMART" id="SM00966">
    <property type="entry name" value="SpoVT_AbrB"/>
    <property type="match status" value="1"/>
</dbReference>
<reference evidence="3 4" key="1">
    <citation type="submission" date="2024-06" db="EMBL/GenBank/DDBJ databases">
        <title>The Natural Products Discovery Center: Release of the First 8490 Sequenced Strains for Exploring Actinobacteria Biosynthetic Diversity.</title>
        <authorList>
            <person name="Kalkreuter E."/>
            <person name="Kautsar S.A."/>
            <person name="Yang D."/>
            <person name="Bader C.D."/>
            <person name="Teijaro C.N."/>
            <person name="Fluegel L."/>
            <person name="Davis C.M."/>
            <person name="Simpson J.R."/>
            <person name="Lauterbach L."/>
            <person name="Steele A.D."/>
            <person name="Gui C."/>
            <person name="Meng S."/>
            <person name="Li G."/>
            <person name="Viehrig K."/>
            <person name="Ye F."/>
            <person name="Su P."/>
            <person name="Kiefer A.F."/>
            <person name="Nichols A."/>
            <person name="Cepeda A.J."/>
            <person name="Yan W."/>
            <person name="Fan B."/>
            <person name="Jiang Y."/>
            <person name="Adhikari A."/>
            <person name="Zheng C.-J."/>
            <person name="Schuster L."/>
            <person name="Cowan T.M."/>
            <person name="Smanski M.J."/>
            <person name="Chevrette M.G."/>
            <person name="De Carvalho L.P.S."/>
            <person name="Shen B."/>
        </authorList>
    </citation>
    <scope>NUCLEOTIDE SEQUENCE [LARGE SCALE GENOMIC DNA]</scope>
    <source>
        <strain evidence="3 4">NPDC050671</strain>
    </source>
</reference>
<dbReference type="InterPro" id="IPR007159">
    <property type="entry name" value="SpoVT-AbrB_dom"/>
</dbReference>
<evidence type="ECO:0000256" key="1">
    <source>
        <dbReference type="PROSITE-ProRule" id="PRU01076"/>
    </source>
</evidence>
<sequence length="72" mass="7725">MILDSSGQITIPAALRAKFNLREGDNVEVVEIDGALVIVQTDNASGRGCRLTYRTGGTIGRKGVEEMSTERS</sequence>
<evidence type="ECO:0000313" key="3">
    <source>
        <dbReference type="EMBL" id="MEV0366874.1"/>
    </source>
</evidence>
<protein>
    <submittedName>
        <fullName evidence="3">AbrB/MazE/SpoVT family DNA-binding domain-containing protein</fullName>
    </submittedName>
</protein>
<dbReference type="SUPFAM" id="SSF89447">
    <property type="entry name" value="AbrB/MazE/MraZ-like"/>
    <property type="match status" value="1"/>
</dbReference>
<accession>A0ABV3FGN0</accession>
<proteinExistence type="predicted"/>
<evidence type="ECO:0000313" key="4">
    <source>
        <dbReference type="Proteomes" id="UP001551658"/>
    </source>
</evidence>
<dbReference type="Gene3D" id="2.10.260.10">
    <property type="match status" value="1"/>
</dbReference>
<gene>
    <name evidence="3" type="ORF">AB0H72_29695</name>
</gene>
<dbReference type="InterPro" id="IPR037914">
    <property type="entry name" value="SpoVT-AbrB_sf"/>
</dbReference>
<dbReference type="GO" id="GO:0003677">
    <property type="term" value="F:DNA binding"/>
    <property type="evidence" value="ECO:0007669"/>
    <property type="project" value="UniProtKB-KW"/>
</dbReference>
<evidence type="ECO:0000259" key="2">
    <source>
        <dbReference type="PROSITE" id="PS51740"/>
    </source>
</evidence>
<keyword evidence="1 3" id="KW-0238">DNA-binding</keyword>
<dbReference type="RefSeq" id="WP_357985590.1">
    <property type="nucleotide sequence ID" value="NZ_JBFAIH010000023.1"/>
</dbReference>
<comment type="caution">
    <text evidence="3">The sequence shown here is derived from an EMBL/GenBank/DDBJ whole genome shotgun (WGS) entry which is preliminary data.</text>
</comment>
<dbReference type="NCBIfam" id="TIGR01439">
    <property type="entry name" value="lp_hng_hel_AbrB"/>
    <property type="match status" value="1"/>
</dbReference>
<keyword evidence="4" id="KW-1185">Reference proteome</keyword>
<dbReference type="EMBL" id="JBFAIH010000023">
    <property type="protein sequence ID" value="MEV0366874.1"/>
    <property type="molecule type" value="Genomic_DNA"/>
</dbReference>